<dbReference type="Pfam" id="PF00867">
    <property type="entry name" value="XPG_I"/>
    <property type="match status" value="1"/>
</dbReference>
<dbReference type="AlphaFoldDB" id="A0A6C0BUD4"/>
<dbReference type="Gene3D" id="3.40.50.1010">
    <property type="entry name" value="5'-nuclease"/>
    <property type="match status" value="1"/>
</dbReference>
<dbReference type="GO" id="GO:0004518">
    <property type="term" value="F:nuclease activity"/>
    <property type="evidence" value="ECO:0007669"/>
    <property type="project" value="InterPro"/>
</dbReference>
<dbReference type="PANTHER" id="PTHR11081">
    <property type="entry name" value="FLAP ENDONUCLEASE FAMILY MEMBER"/>
    <property type="match status" value="1"/>
</dbReference>
<name>A0A6C0BUD4_9ZZZZ</name>
<reference evidence="3" key="1">
    <citation type="journal article" date="2020" name="Nature">
        <title>Giant virus diversity and host interactions through global metagenomics.</title>
        <authorList>
            <person name="Schulz F."/>
            <person name="Roux S."/>
            <person name="Paez-Espino D."/>
            <person name="Jungbluth S."/>
            <person name="Walsh D.A."/>
            <person name="Denef V.J."/>
            <person name="McMahon K.D."/>
            <person name="Konstantinidis K.T."/>
            <person name="Eloe-Fadrosh E.A."/>
            <person name="Kyrpides N.C."/>
            <person name="Woyke T."/>
        </authorList>
    </citation>
    <scope>NUCLEOTIDE SEQUENCE</scope>
    <source>
        <strain evidence="3">GVMAG-M-3300019093-7</strain>
    </source>
</reference>
<accession>A0A6C0BUD4</accession>
<evidence type="ECO:0008006" key="4">
    <source>
        <dbReference type="Google" id="ProtNLM"/>
    </source>
</evidence>
<dbReference type="PRINTS" id="PR00853">
    <property type="entry name" value="XPGRADSUPER"/>
</dbReference>
<proteinExistence type="predicted"/>
<feature type="domain" description="XPG N-terminal" evidence="2">
    <location>
        <begin position="1"/>
        <end position="93"/>
    </location>
</feature>
<evidence type="ECO:0000259" key="1">
    <source>
        <dbReference type="SMART" id="SM00484"/>
    </source>
</evidence>
<feature type="domain" description="XPG-I" evidence="1">
    <location>
        <begin position="145"/>
        <end position="214"/>
    </location>
</feature>
<dbReference type="EMBL" id="MN739262">
    <property type="protein sequence ID" value="QHS96055.1"/>
    <property type="molecule type" value="Genomic_DNA"/>
</dbReference>
<sequence>MGIKYLNYYIREKCSKESVKCISLKELTGKKIAVDISIYLYKYTSGNSLIENFYLMMSVFNKYNIIPIFVFDGKSRTEKKELLIKRHQDKKLAEKEYNVLKEKLEKNQDMDDVEKQEIQSTMDSLKKKFVYIQKEHIHIVKELIRSYGMTYCDAEGEADELCSLLVLKKKVWACLSEDMDMFVYGCCRVLRYLSLINHTCVLYDTKKILEEFEMNQDDFRQVCVLSGTDYNIQKYRDEHTSYDLYKVMKLFHKYLKEKETIGFYNWIEQHKLLEQDMDVLLNVYNMFDLSCANCSMDIDKIKIVNGVVDKEHMKSILKLDGFIFAY</sequence>
<evidence type="ECO:0000313" key="3">
    <source>
        <dbReference type="EMBL" id="QHS96055.1"/>
    </source>
</evidence>
<dbReference type="SMART" id="SM00484">
    <property type="entry name" value="XPGI"/>
    <property type="match status" value="1"/>
</dbReference>
<protein>
    <recommendedName>
        <fullName evidence="4">XPG N-terminal domain-containing protein</fullName>
    </recommendedName>
</protein>
<dbReference type="SMART" id="SM00485">
    <property type="entry name" value="XPGN"/>
    <property type="match status" value="1"/>
</dbReference>
<dbReference type="SUPFAM" id="SSF88723">
    <property type="entry name" value="PIN domain-like"/>
    <property type="match status" value="1"/>
</dbReference>
<dbReference type="InterPro" id="IPR006085">
    <property type="entry name" value="XPG_DNA_repair_N"/>
</dbReference>
<organism evidence="3">
    <name type="scientific">viral metagenome</name>
    <dbReference type="NCBI Taxonomy" id="1070528"/>
    <lineage>
        <taxon>unclassified sequences</taxon>
        <taxon>metagenomes</taxon>
        <taxon>organismal metagenomes</taxon>
    </lineage>
</organism>
<dbReference type="InterPro" id="IPR006084">
    <property type="entry name" value="XPG/Rad2"/>
</dbReference>
<dbReference type="Pfam" id="PF00752">
    <property type="entry name" value="XPG_N"/>
    <property type="match status" value="1"/>
</dbReference>
<dbReference type="InterPro" id="IPR029060">
    <property type="entry name" value="PIN-like_dom_sf"/>
</dbReference>
<dbReference type="InterPro" id="IPR006086">
    <property type="entry name" value="XPG-I_dom"/>
</dbReference>
<evidence type="ECO:0000259" key="2">
    <source>
        <dbReference type="SMART" id="SM00485"/>
    </source>
</evidence>